<dbReference type="GO" id="GO:0009451">
    <property type="term" value="P:RNA modification"/>
    <property type="evidence" value="ECO:0007669"/>
    <property type="project" value="InterPro"/>
</dbReference>
<feature type="signal peptide" evidence="3">
    <location>
        <begin position="1"/>
        <end position="19"/>
    </location>
</feature>
<dbReference type="InterPro" id="IPR002885">
    <property type="entry name" value="PPR_rpt"/>
</dbReference>
<dbReference type="Proteomes" id="UP000734854">
    <property type="component" value="Unassembled WGS sequence"/>
</dbReference>
<dbReference type="InterPro" id="IPR046848">
    <property type="entry name" value="E_motif"/>
</dbReference>
<dbReference type="FunFam" id="1.25.40.10:FF:000090">
    <property type="entry name" value="Pentatricopeptide repeat-containing protein, chloroplastic"/>
    <property type="match status" value="1"/>
</dbReference>
<evidence type="ECO:0000313" key="4">
    <source>
        <dbReference type="EMBL" id="KAG6494229.1"/>
    </source>
</evidence>
<dbReference type="OrthoDB" id="185373at2759"/>
<name>A0A8J5FUS6_ZINOF</name>
<dbReference type="Pfam" id="PF13041">
    <property type="entry name" value="PPR_2"/>
    <property type="match status" value="2"/>
</dbReference>
<keyword evidence="5" id="KW-1185">Reference proteome</keyword>
<dbReference type="Pfam" id="PF12854">
    <property type="entry name" value="PPR_1"/>
    <property type="match status" value="1"/>
</dbReference>
<dbReference type="EMBL" id="JACMSC010000013">
    <property type="protein sequence ID" value="KAG6494229.1"/>
    <property type="molecule type" value="Genomic_DNA"/>
</dbReference>
<evidence type="ECO:0008006" key="6">
    <source>
        <dbReference type="Google" id="ProtNLM"/>
    </source>
</evidence>
<accession>A0A8J5FUS6</accession>
<feature type="repeat" description="PPR" evidence="2">
    <location>
        <begin position="232"/>
        <end position="266"/>
    </location>
</feature>
<feature type="repeat" description="PPR" evidence="2">
    <location>
        <begin position="369"/>
        <end position="404"/>
    </location>
</feature>
<keyword evidence="1" id="KW-0677">Repeat</keyword>
<dbReference type="NCBIfam" id="TIGR00756">
    <property type="entry name" value="PPR"/>
    <property type="match status" value="5"/>
</dbReference>
<evidence type="ECO:0000256" key="2">
    <source>
        <dbReference type="PROSITE-ProRule" id="PRU00708"/>
    </source>
</evidence>
<keyword evidence="3" id="KW-0732">Signal</keyword>
<dbReference type="PANTHER" id="PTHR47926:SF376">
    <property type="entry name" value="TETRATRICOPEPTIDE-LIKE HELICAL DOMAIN SUPERFAMILY"/>
    <property type="match status" value="1"/>
</dbReference>
<comment type="caution">
    <text evidence="4">The sequence shown here is derived from an EMBL/GenBank/DDBJ whole genome shotgun (WGS) entry which is preliminary data.</text>
</comment>
<gene>
    <name evidence="4" type="ORF">ZIOFF_049248</name>
</gene>
<evidence type="ECO:0000256" key="3">
    <source>
        <dbReference type="SAM" id="SignalP"/>
    </source>
</evidence>
<feature type="repeat" description="PPR" evidence="2">
    <location>
        <begin position="201"/>
        <end position="231"/>
    </location>
</feature>
<dbReference type="AlphaFoldDB" id="A0A8J5FUS6"/>
<protein>
    <recommendedName>
        <fullName evidence="6">Chlororespiratory reduction 4</fullName>
    </recommendedName>
</protein>
<feature type="repeat" description="PPR" evidence="2">
    <location>
        <begin position="170"/>
        <end position="200"/>
    </location>
</feature>
<sequence>MSGNGSAILFSSLLRCCRSLEVLKSVHATMIKSNAHQDSFFVNQFVSQCSRIRQVGYALQVSAQMAEPNVFVYNAVFGGLVQEFASRECVELYVGMLRSNVLPDGYTFSYLVKACAQLSAVELGAAVHAQIEKLGFGRQILVRTVLTDFYSSIGWIGEARKLFDEMSDRDVVSWTAMIHSHSCVGDMISARRLFDEMPERSVVSWNTMIAGYGRSGDVETANSLFNEMPEKNLVSWTTMISCYSQNKRYKEAIECFERMKAAGVSPDQVTMTTAISACAHLGALNVGRELHLYSMSNKLNFSVHLGSALVDMYAKCGCLEKALITFYKLEEKNTFCWNCIIEGLAIHGYGSDAITMFRKMNEEGKARPNFVTFVSVLSACNHSGMIEEGRRLFSSMIKDYSICPAMEHYGCMVDLLSRGGHLEEALNLMSTMPMKPNAVMWLALLSGCRIHRNMELTEISAEKLLSLEPNNSSHYMLLINIYTEGKAWEKVERVREMMKEKEVQKRTPGCSWIDINGVVREFAAGHMFQLSSEMYFLLLRLDRQLKLVGFSPE</sequence>
<dbReference type="FunFam" id="1.25.40.10:FF:000348">
    <property type="entry name" value="Pentatricopeptide repeat-containing protein chloroplastic"/>
    <property type="match status" value="1"/>
</dbReference>
<dbReference type="PANTHER" id="PTHR47926">
    <property type="entry name" value="PENTATRICOPEPTIDE REPEAT-CONTAINING PROTEIN"/>
    <property type="match status" value="1"/>
</dbReference>
<dbReference type="GO" id="GO:0003723">
    <property type="term" value="F:RNA binding"/>
    <property type="evidence" value="ECO:0007669"/>
    <property type="project" value="InterPro"/>
</dbReference>
<organism evidence="4 5">
    <name type="scientific">Zingiber officinale</name>
    <name type="common">Ginger</name>
    <name type="synonym">Amomum zingiber</name>
    <dbReference type="NCBI Taxonomy" id="94328"/>
    <lineage>
        <taxon>Eukaryota</taxon>
        <taxon>Viridiplantae</taxon>
        <taxon>Streptophyta</taxon>
        <taxon>Embryophyta</taxon>
        <taxon>Tracheophyta</taxon>
        <taxon>Spermatophyta</taxon>
        <taxon>Magnoliopsida</taxon>
        <taxon>Liliopsida</taxon>
        <taxon>Zingiberales</taxon>
        <taxon>Zingiberaceae</taxon>
        <taxon>Zingiber</taxon>
    </lineage>
</organism>
<feature type="chain" id="PRO_5035144990" description="Chlororespiratory reduction 4" evidence="3">
    <location>
        <begin position="20"/>
        <end position="553"/>
    </location>
</feature>
<dbReference type="InterPro" id="IPR046960">
    <property type="entry name" value="PPR_At4g14850-like_plant"/>
</dbReference>
<dbReference type="Pfam" id="PF01535">
    <property type="entry name" value="PPR"/>
    <property type="match status" value="5"/>
</dbReference>
<feature type="repeat" description="PPR" evidence="2">
    <location>
        <begin position="333"/>
        <end position="367"/>
    </location>
</feature>
<evidence type="ECO:0000313" key="5">
    <source>
        <dbReference type="Proteomes" id="UP000734854"/>
    </source>
</evidence>
<dbReference type="Pfam" id="PF20431">
    <property type="entry name" value="E_motif"/>
    <property type="match status" value="1"/>
</dbReference>
<dbReference type="PROSITE" id="PS51375">
    <property type="entry name" value="PPR"/>
    <property type="match status" value="5"/>
</dbReference>
<evidence type="ECO:0000256" key="1">
    <source>
        <dbReference type="ARBA" id="ARBA00022737"/>
    </source>
</evidence>
<reference evidence="4 5" key="1">
    <citation type="submission" date="2020-08" db="EMBL/GenBank/DDBJ databases">
        <title>Plant Genome Project.</title>
        <authorList>
            <person name="Zhang R.-G."/>
        </authorList>
    </citation>
    <scope>NUCLEOTIDE SEQUENCE [LARGE SCALE GENOMIC DNA]</scope>
    <source>
        <tissue evidence="4">Rhizome</tissue>
    </source>
</reference>
<proteinExistence type="predicted"/>